<keyword evidence="3" id="KW-1185">Reference proteome</keyword>
<evidence type="ECO:0000313" key="2">
    <source>
        <dbReference type="EMBL" id="KPM41958.1"/>
    </source>
</evidence>
<comment type="caution">
    <text evidence="2">The sequence shown here is derived from an EMBL/GenBank/DDBJ whole genome shotgun (WGS) entry which is preliminary data.</text>
</comment>
<protein>
    <submittedName>
        <fullName evidence="2">Uncharacterized protein</fullName>
    </submittedName>
</protein>
<reference evidence="2 3" key="1">
    <citation type="submission" date="2015-09" db="EMBL/GenBank/DDBJ databases">
        <title>Draft genome of a European isolate of the apple canker pathogen Neonectria ditissima.</title>
        <authorList>
            <person name="Gomez-Cortecero A."/>
            <person name="Harrison R.J."/>
            <person name="Armitage A.D."/>
        </authorList>
    </citation>
    <scope>NUCLEOTIDE SEQUENCE [LARGE SCALE GENOMIC DNA]</scope>
    <source>
        <strain evidence="2 3">R09/05</strain>
    </source>
</reference>
<dbReference type="EMBL" id="LKCW01000056">
    <property type="protein sequence ID" value="KPM41958.1"/>
    <property type="molecule type" value="Genomic_DNA"/>
</dbReference>
<feature type="compositionally biased region" description="Basic and acidic residues" evidence="1">
    <location>
        <begin position="181"/>
        <end position="195"/>
    </location>
</feature>
<feature type="region of interest" description="Disordered" evidence="1">
    <location>
        <begin position="1"/>
        <end position="204"/>
    </location>
</feature>
<feature type="compositionally biased region" description="Polar residues" evidence="1">
    <location>
        <begin position="144"/>
        <end position="155"/>
    </location>
</feature>
<evidence type="ECO:0000256" key="1">
    <source>
        <dbReference type="SAM" id="MobiDB-lite"/>
    </source>
</evidence>
<name>A0A0P7BNG8_9HYPO</name>
<dbReference type="AlphaFoldDB" id="A0A0P7BNG8"/>
<sequence length="204" mass="23751">MSRQQGYTARDASQRSSGQAVPREYGHPGYQQQAYQQQQGQQQQGQQQQAYQQQAYQQQAYQQQAYQQQVYQQQTYQNQAYQQQEQARRGQQPDMAHPSYYSHQDTRDQDQSYGHGSRYPSDNDDYDAEAGSFRGDEYYADDSNGYSRPSVSSLGRTALFAADQSRSRPGGSTYKSRTRREHKDRARKDLDKFDKFWSSSNNPR</sequence>
<organism evidence="2 3">
    <name type="scientific">Neonectria ditissima</name>
    <dbReference type="NCBI Taxonomy" id="78410"/>
    <lineage>
        <taxon>Eukaryota</taxon>
        <taxon>Fungi</taxon>
        <taxon>Dikarya</taxon>
        <taxon>Ascomycota</taxon>
        <taxon>Pezizomycotina</taxon>
        <taxon>Sordariomycetes</taxon>
        <taxon>Hypocreomycetidae</taxon>
        <taxon>Hypocreales</taxon>
        <taxon>Nectriaceae</taxon>
        <taxon>Neonectria</taxon>
    </lineage>
</organism>
<evidence type="ECO:0000313" key="3">
    <source>
        <dbReference type="Proteomes" id="UP000050424"/>
    </source>
</evidence>
<gene>
    <name evidence="2" type="ORF">AK830_g4562</name>
</gene>
<dbReference type="Proteomes" id="UP000050424">
    <property type="component" value="Unassembled WGS sequence"/>
</dbReference>
<feature type="compositionally biased region" description="Low complexity" evidence="1">
    <location>
        <begin position="29"/>
        <end position="92"/>
    </location>
</feature>
<accession>A0A0P7BNG8</accession>
<proteinExistence type="predicted"/>